<organism evidence="1 2">
    <name type="scientific">Fructilactobacillus myrtifloralis</name>
    <dbReference type="NCBI Taxonomy" id="2940301"/>
    <lineage>
        <taxon>Bacteria</taxon>
        <taxon>Bacillati</taxon>
        <taxon>Bacillota</taxon>
        <taxon>Bacilli</taxon>
        <taxon>Lactobacillales</taxon>
        <taxon>Lactobacillaceae</taxon>
        <taxon>Fructilactobacillus</taxon>
    </lineage>
</organism>
<accession>A0ABY5BN37</accession>
<dbReference type="RefSeq" id="WP_252749987.1">
    <property type="nucleotide sequence ID" value="NZ_CP097116.1"/>
</dbReference>
<dbReference type="Proteomes" id="UP001056707">
    <property type="component" value="Chromosome"/>
</dbReference>
<proteinExistence type="predicted"/>
<reference evidence="1" key="1">
    <citation type="submission" date="2022-05" db="EMBL/GenBank/DDBJ databases">
        <authorList>
            <person name="Oliphant S.A."/>
            <person name="Watson-Haigh N.S."/>
            <person name="Sumby K.M."/>
            <person name="Gardner J.M."/>
            <person name="Jiranek V."/>
        </authorList>
    </citation>
    <scope>NUCLEOTIDE SEQUENCE</scope>
    <source>
        <strain evidence="1">KI16_H9</strain>
    </source>
</reference>
<evidence type="ECO:0000313" key="2">
    <source>
        <dbReference type="Proteomes" id="UP001056707"/>
    </source>
</evidence>
<protein>
    <submittedName>
        <fullName evidence="1">XkdX family protein</fullName>
    </submittedName>
</protein>
<keyword evidence="2" id="KW-1185">Reference proteome</keyword>
<gene>
    <name evidence="1" type="ORF">M3M35_07320</name>
</gene>
<sequence>MVMEIKTLRDQLKVIYDWGLYTDQEIAAHVKDGSITKADFKFITGKSYDKFMSEMNEDE</sequence>
<dbReference type="Pfam" id="PF09693">
    <property type="entry name" value="Phage_XkdX"/>
    <property type="match status" value="1"/>
</dbReference>
<dbReference type="EMBL" id="CP097116">
    <property type="protein sequence ID" value="USS85092.1"/>
    <property type="molecule type" value="Genomic_DNA"/>
</dbReference>
<name>A0ABY5BN37_9LACO</name>
<evidence type="ECO:0000313" key="1">
    <source>
        <dbReference type="EMBL" id="USS85092.1"/>
    </source>
</evidence>
<dbReference type="InterPro" id="IPR010022">
    <property type="entry name" value="XkdX"/>
</dbReference>